<reference evidence="7 9" key="2">
    <citation type="submission" date="2022-03" db="EMBL/GenBank/DDBJ databases">
        <title>Genome sequencing of Morococcus cerebrosus.</title>
        <authorList>
            <person name="Baek M.-G."/>
            <person name="Yi H."/>
        </authorList>
    </citation>
    <scope>NUCLEOTIDE SEQUENCE [LARGE SCALE GENOMIC DNA]</scope>
    <source>
        <strain evidence="7 9">CIP 81.93</strain>
    </source>
</reference>
<name>A0A0C1EBT5_9NEIS</name>
<feature type="transmembrane region" description="Helical" evidence="5">
    <location>
        <begin position="9"/>
        <end position="28"/>
    </location>
</feature>
<dbReference type="InterPro" id="IPR052719">
    <property type="entry name" value="CvpA-like"/>
</dbReference>
<gene>
    <name evidence="6" type="ORF">MCC93_08830</name>
    <name evidence="7" type="ORF">MON37_02655</name>
</gene>
<comment type="subcellular location">
    <subcellularLocation>
        <location evidence="1">Membrane</location>
        <topology evidence="1">Multi-pass membrane protein</topology>
    </subcellularLocation>
</comment>
<dbReference type="PATRIC" id="fig|1056807.3.peg.851"/>
<dbReference type="Pfam" id="PF02674">
    <property type="entry name" value="Colicin_V"/>
    <property type="match status" value="1"/>
</dbReference>
<dbReference type="AlphaFoldDB" id="A0A0C1EBT5"/>
<keyword evidence="2 5" id="KW-0812">Transmembrane</keyword>
<keyword evidence="3 5" id="KW-1133">Transmembrane helix</keyword>
<sequence length="168" mass="18130">MNDIPLADILAFGVIAACIVMSMIRGVIAEAGSLFAWVISFLLAKTFAVPFSEVAFKSIQPRALGVAISFVVIFFLARFLQQFLRTILTNAASSMGLGSVNRVLGGVFGAAKGVLLVTLAVMVCAHTDLQETEDWQSSYSIPYFQSLSEVIMPYLPGQKEKAEDKAES</sequence>
<feature type="transmembrane region" description="Helical" evidence="5">
    <location>
        <begin position="63"/>
        <end position="83"/>
    </location>
</feature>
<keyword evidence="4 5" id="KW-0472">Membrane</keyword>
<evidence type="ECO:0000256" key="2">
    <source>
        <dbReference type="ARBA" id="ARBA00022692"/>
    </source>
</evidence>
<dbReference type="InterPro" id="IPR003825">
    <property type="entry name" value="Colicin-V_CvpA"/>
</dbReference>
<organism evidence="6 8">
    <name type="scientific">Morococcus cerebrosus</name>
    <dbReference type="NCBI Taxonomy" id="1056807"/>
    <lineage>
        <taxon>Bacteria</taxon>
        <taxon>Pseudomonadati</taxon>
        <taxon>Pseudomonadota</taxon>
        <taxon>Betaproteobacteria</taxon>
        <taxon>Neisseriales</taxon>
        <taxon>Neisseriaceae</taxon>
        <taxon>Morococcus</taxon>
    </lineage>
</organism>
<dbReference type="EMBL" id="JUFZ01000035">
    <property type="protein sequence ID" value="KIC09544.1"/>
    <property type="molecule type" value="Genomic_DNA"/>
</dbReference>
<dbReference type="PANTHER" id="PTHR36926:SF1">
    <property type="entry name" value="COLICIN V PRODUCTION PROTEIN"/>
    <property type="match status" value="1"/>
</dbReference>
<evidence type="ECO:0000256" key="4">
    <source>
        <dbReference type="ARBA" id="ARBA00023136"/>
    </source>
</evidence>
<evidence type="ECO:0000256" key="1">
    <source>
        <dbReference type="ARBA" id="ARBA00004141"/>
    </source>
</evidence>
<evidence type="ECO:0000313" key="8">
    <source>
        <dbReference type="Proteomes" id="UP000031390"/>
    </source>
</evidence>
<dbReference type="GO" id="GO:0016020">
    <property type="term" value="C:membrane"/>
    <property type="evidence" value="ECO:0007669"/>
    <property type="project" value="UniProtKB-SubCell"/>
</dbReference>
<evidence type="ECO:0000313" key="6">
    <source>
        <dbReference type="EMBL" id="KIC09544.1"/>
    </source>
</evidence>
<protein>
    <submittedName>
        <fullName evidence="6">CvpA family protein</fullName>
    </submittedName>
</protein>
<dbReference type="EMBL" id="CP094242">
    <property type="protein sequence ID" value="UNV87863.1"/>
    <property type="molecule type" value="Genomic_DNA"/>
</dbReference>
<dbReference type="GO" id="GO:0009403">
    <property type="term" value="P:toxin biosynthetic process"/>
    <property type="evidence" value="ECO:0007669"/>
    <property type="project" value="InterPro"/>
</dbReference>
<accession>A0A0C1EBT5</accession>
<evidence type="ECO:0000313" key="9">
    <source>
        <dbReference type="Proteomes" id="UP000829504"/>
    </source>
</evidence>
<dbReference type="Proteomes" id="UP000031390">
    <property type="component" value="Unassembled WGS sequence"/>
</dbReference>
<dbReference type="Proteomes" id="UP000829504">
    <property type="component" value="Chromosome"/>
</dbReference>
<keyword evidence="9" id="KW-1185">Reference proteome</keyword>
<dbReference type="RefSeq" id="WP_039406537.1">
    <property type="nucleotide sequence ID" value="NZ_CP094242.1"/>
</dbReference>
<feature type="transmembrane region" description="Helical" evidence="5">
    <location>
        <begin position="103"/>
        <end position="125"/>
    </location>
</feature>
<proteinExistence type="predicted"/>
<reference evidence="6 8" key="1">
    <citation type="submission" date="2014-12" db="EMBL/GenBank/DDBJ databases">
        <title>Genome sequence of Morococcus cerebrosus.</title>
        <authorList>
            <person name="Shin S.-K."/>
            <person name="Yi H."/>
        </authorList>
    </citation>
    <scope>NUCLEOTIDE SEQUENCE [LARGE SCALE GENOMIC DNA]</scope>
    <source>
        <strain evidence="6 8">CIP 81.93</strain>
    </source>
</reference>
<feature type="transmembrane region" description="Helical" evidence="5">
    <location>
        <begin position="34"/>
        <end position="51"/>
    </location>
</feature>
<evidence type="ECO:0000256" key="5">
    <source>
        <dbReference type="SAM" id="Phobius"/>
    </source>
</evidence>
<dbReference type="PANTHER" id="PTHR36926">
    <property type="entry name" value="COLICIN V PRODUCTION PROTEIN"/>
    <property type="match status" value="1"/>
</dbReference>
<evidence type="ECO:0000313" key="7">
    <source>
        <dbReference type="EMBL" id="UNV87863.1"/>
    </source>
</evidence>
<evidence type="ECO:0000256" key="3">
    <source>
        <dbReference type="ARBA" id="ARBA00022989"/>
    </source>
</evidence>